<dbReference type="GO" id="GO:0003723">
    <property type="term" value="F:RNA binding"/>
    <property type="evidence" value="ECO:0007669"/>
    <property type="project" value="UniProtKB-UniRule"/>
</dbReference>
<evidence type="ECO:0000256" key="4">
    <source>
        <dbReference type="SAM" id="MobiDB-lite"/>
    </source>
</evidence>
<feature type="compositionally biased region" description="Basic and acidic residues" evidence="4">
    <location>
        <begin position="157"/>
        <end position="172"/>
    </location>
</feature>
<dbReference type="InterPro" id="IPR035979">
    <property type="entry name" value="RBD_domain_sf"/>
</dbReference>
<keyword evidence="1" id="KW-0677">Repeat</keyword>
<feature type="compositionally biased region" description="Polar residues" evidence="4">
    <location>
        <begin position="1"/>
        <end position="12"/>
    </location>
</feature>
<dbReference type="GeneTree" id="ENSGT00940000157106"/>
<dbReference type="InParanoid" id="A0A4W3GIY1"/>
<dbReference type="Pfam" id="PF00076">
    <property type="entry name" value="RRM_1"/>
    <property type="match status" value="1"/>
</dbReference>
<evidence type="ECO:0000256" key="3">
    <source>
        <dbReference type="PROSITE-ProRule" id="PRU00176"/>
    </source>
</evidence>
<evidence type="ECO:0000313" key="6">
    <source>
        <dbReference type="Ensembl" id="ENSCMIP00000003032.1"/>
    </source>
</evidence>
<feature type="region of interest" description="Disordered" evidence="4">
    <location>
        <begin position="1"/>
        <end position="29"/>
    </location>
</feature>
<dbReference type="AlphaFoldDB" id="A0A4W3GIY1"/>
<proteinExistence type="predicted"/>
<feature type="region of interest" description="Disordered" evidence="4">
    <location>
        <begin position="257"/>
        <end position="289"/>
    </location>
</feature>
<sequence length="289" mass="31836">MLEQVGTTQSAGRSHPEMPAPGPNGNVAGNWEQREAARDQPPGNPGNIVFVKNLADGIDHKCLQKEFSPFGTILKSQGKILFVMSLDDKIDDEHLRKEFSSFGTIARAKVMTVTGWCQRKTVGFVRFMSPESATEAMIKMNVCRAKRLHLVLAQDKEEHGVQPRGTDQRDGINTKSDNQCEESEAGPDILVCEDQNSVARTEAAGPCEHRPGEEANMEVCGHHTTFRERDLEVKSAFSQETELDDTGVGIRVPIGAGEGEWAEGEMKADEGENMCAENESEEEMETDED</sequence>
<organism evidence="6 7">
    <name type="scientific">Callorhinchus milii</name>
    <name type="common">Ghost shark</name>
    <dbReference type="NCBI Taxonomy" id="7868"/>
    <lineage>
        <taxon>Eukaryota</taxon>
        <taxon>Metazoa</taxon>
        <taxon>Chordata</taxon>
        <taxon>Craniata</taxon>
        <taxon>Vertebrata</taxon>
        <taxon>Chondrichthyes</taxon>
        <taxon>Holocephali</taxon>
        <taxon>Chimaeriformes</taxon>
        <taxon>Callorhinchidae</taxon>
        <taxon>Callorhinchus</taxon>
    </lineage>
</organism>
<evidence type="ECO:0000259" key="5">
    <source>
        <dbReference type="PROSITE" id="PS50102"/>
    </source>
</evidence>
<dbReference type="STRING" id="7868.ENSCMIP00000003032"/>
<keyword evidence="2 3" id="KW-0694">RNA-binding</keyword>
<dbReference type="SMART" id="SM00360">
    <property type="entry name" value="RRM"/>
    <property type="match status" value="1"/>
</dbReference>
<feature type="region of interest" description="Disordered" evidence="4">
    <location>
        <begin position="157"/>
        <end position="186"/>
    </location>
</feature>
<dbReference type="Ensembl" id="ENSCMIT00000003141.1">
    <property type="protein sequence ID" value="ENSCMIP00000003032.1"/>
    <property type="gene ID" value="ENSCMIG00000001785.1"/>
</dbReference>
<reference evidence="7" key="1">
    <citation type="journal article" date="2006" name="Science">
        <title>Ancient noncoding elements conserved in the human genome.</title>
        <authorList>
            <person name="Venkatesh B."/>
            <person name="Kirkness E.F."/>
            <person name="Loh Y.H."/>
            <person name="Halpern A.L."/>
            <person name="Lee A.P."/>
            <person name="Johnson J."/>
            <person name="Dandona N."/>
            <person name="Viswanathan L.D."/>
            <person name="Tay A."/>
            <person name="Venter J.C."/>
            <person name="Strausberg R.L."/>
            <person name="Brenner S."/>
        </authorList>
    </citation>
    <scope>NUCLEOTIDE SEQUENCE [LARGE SCALE GENOMIC DNA]</scope>
</reference>
<dbReference type="PANTHER" id="PTHR24012">
    <property type="entry name" value="RNA BINDING PROTEIN"/>
    <property type="match status" value="1"/>
</dbReference>
<dbReference type="PROSITE" id="PS50102">
    <property type="entry name" value="RRM"/>
    <property type="match status" value="1"/>
</dbReference>
<reference evidence="6" key="5">
    <citation type="submission" date="2025-09" db="UniProtKB">
        <authorList>
            <consortium name="Ensembl"/>
        </authorList>
    </citation>
    <scope>IDENTIFICATION</scope>
</reference>
<keyword evidence="7" id="KW-1185">Reference proteome</keyword>
<dbReference type="InterPro" id="IPR012677">
    <property type="entry name" value="Nucleotide-bd_a/b_plait_sf"/>
</dbReference>
<accession>A0A4W3GIY1</accession>
<feature type="compositionally biased region" description="Acidic residues" evidence="4">
    <location>
        <begin position="278"/>
        <end position="289"/>
    </location>
</feature>
<dbReference type="Proteomes" id="UP000314986">
    <property type="component" value="Unassembled WGS sequence"/>
</dbReference>
<feature type="domain" description="RRM" evidence="5">
    <location>
        <begin position="79"/>
        <end position="155"/>
    </location>
</feature>
<protein>
    <submittedName>
        <fullName evidence="6">Polyadenylate-binding protein, cytoplasmic and nuclear-like</fullName>
    </submittedName>
</protein>
<dbReference type="InterPro" id="IPR000504">
    <property type="entry name" value="RRM_dom"/>
</dbReference>
<evidence type="ECO:0000313" key="7">
    <source>
        <dbReference type="Proteomes" id="UP000314986"/>
    </source>
</evidence>
<reference evidence="6" key="4">
    <citation type="submission" date="2025-08" db="UniProtKB">
        <authorList>
            <consortium name="Ensembl"/>
        </authorList>
    </citation>
    <scope>IDENTIFICATION</scope>
</reference>
<dbReference type="SUPFAM" id="SSF54928">
    <property type="entry name" value="RNA-binding domain, RBD"/>
    <property type="match status" value="1"/>
</dbReference>
<name>A0A4W3GIY1_CALMI</name>
<reference evidence="7" key="3">
    <citation type="journal article" date="2014" name="Nature">
        <title>Elephant shark genome provides unique insights into gnathostome evolution.</title>
        <authorList>
            <consortium name="International Elephant Shark Genome Sequencing Consortium"/>
            <person name="Venkatesh B."/>
            <person name="Lee A.P."/>
            <person name="Ravi V."/>
            <person name="Maurya A.K."/>
            <person name="Lian M.M."/>
            <person name="Swann J.B."/>
            <person name="Ohta Y."/>
            <person name="Flajnik M.F."/>
            <person name="Sutoh Y."/>
            <person name="Kasahara M."/>
            <person name="Hoon S."/>
            <person name="Gangu V."/>
            <person name="Roy S.W."/>
            <person name="Irimia M."/>
            <person name="Korzh V."/>
            <person name="Kondrychyn I."/>
            <person name="Lim Z.W."/>
            <person name="Tay B.H."/>
            <person name="Tohari S."/>
            <person name="Kong K.W."/>
            <person name="Ho S."/>
            <person name="Lorente-Galdos B."/>
            <person name="Quilez J."/>
            <person name="Marques-Bonet T."/>
            <person name="Raney B.J."/>
            <person name="Ingham P.W."/>
            <person name="Tay A."/>
            <person name="Hillier L.W."/>
            <person name="Minx P."/>
            <person name="Boehm T."/>
            <person name="Wilson R.K."/>
            <person name="Brenner S."/>
            <person name="Warren W.C."/>
        </authorList>
    </citation>
    <scope>NUCLEOTIDE SEQUENCE [LARGE SCALE GENOMIC DNA]</scope>
</reference>
<evidence type="ECO:0000256" key="1">
    <source>
        <dbReference type="ARBA" id="ARBA00022737"/>
    </source>
</evidence>
<dbReference type="Gene3D" id="3.30.70.330">
    <property type="match status" value="1"/>
</dbReference>
<evidence type="ECO:0000256" key="2">
    <source>
        <dbReference type="ARBA" id="ARBA00022884"/>
    </source>
</evidence>
<reference evidence="7" key="2">
    <citation type="journal article" date="2007" name="PLoS Biol.">
        <title>Survey sequencing and comparative analysis of the elephant shark (Callorhinchus milii) genome.</title>
        <authorList>
            <person name="Venkatesh B."/>
            <person name="Kirkness E.F."/>
            <person name="Loh Y.H."/>
            <person name="Halpern A.L."/>
            <person name="Lee A.P."/>
            <person name="Johnson J."/>
            <person name="Dandona N."/>
            <person name="Viswanathan L.D."/>
            <person name="Tay A."/>
            <person name="Venter J.C."/>
            <person name="Strausberg R.L."/>
            <person name="Brenner S."/>
        </authorList>
    </citation>
    <scope>NUCLEOTIDE SEQUENCE [LARGE SCALE GENOMIC DNA]</scope>
</reference>